<name>A0AAW0T4G8_SCYPA</name>
<feature type="transmembrane region" description="Helical" evidence="6">
    <location>
        <begin position="332"/>
        <end position="353"/>
    </location>
</feature>
<keyword evidence="4 6" id="KW-0472">Membrane</keyword>
<feature type="transmembrane region" description="Helical" evidence="6">
    <location>
        <begin position="231"/>
        <end position="250"/>
    </location>
</feature>
<evidence type="ECO:0000256" key="1">
    <source>
        <dbReference type="ARBA" id="ARBA00004141"/>
    </source>
</evidence>
<protein>
    <recommendedName>
        <fullName evidence="7">Major facilitator superfamily (MFS) profile domain-containing protein</fullName>
    </recommendedName>
</protein>
<comment type="caution">
    <text evidence="8">The sequence shown here is derived from an EMBL/GenBank/DDBJ whole genome shotgun (WGS) entry which is preliminary data.</text>
</comment>
<dbReference type="GO" id="GO:0016020">
    <property type="term" value="C:membrane"/>
    <property type="evidence" value="ECO:0007669"/>
    <property type="project" value="UniProtKB-SubCell"/>
</dbReference>
<feature type="transmembrane region" description="Helical" evidence="6">
    <location>
        <begin position="365"/>
        <end position="386"/>
    </location>
</feature>
<dbReference type="InterPro" id="IPR005828">
    <property type="entry name" value="MFS_sugar_transport-like"/>
</dbReference>
<proteinExistence type="predicted"/>
<gene>
    <name evidence="8" type="ORF">O3P69_015100</name>
</gene>
<evidence type="ECO:0000256" key="4">
    <source>
        <dbReference type="ARBA" id="ARBA00023136"/>
    </source>
</evidence>
<feature type="transmembrane region" description="Helical" evidence="6">
    <location>
        <begin position="117"/>
        <end position="137"/>
    </location>
</feature>
<dbReference type="EMBL" id="JARAKH010000039">
    <property type="protein sequence ID" value="KAK8381855.1"/>
    <property type="molecule type" value="Genomic_DNA"/>
</dbReference>
<dbReference type="PANTHER" id="PTHR24064">
    <property type="entry name" value="SOLUTE CARRIER FAMILY 22 MEMBER"/>
    <property type="match status" value="1"/>
</dbReference>
<dbReference type="Proteomes" id="UP001487740">
    <property type="component" value="Unassembled WGS sequence"/>
</dbReference>
<evidence type="ECO:0000313" key="8">
    <source>
        <dbReference type="EMBL" id="KAK8381855.1"/>
    </source>
</evidence>
<dbReference type="Pfam" id="PF00083">
    <property type="entry name" value="Sugar_tr"/>
    <property type="match status" value="1"/>
</dbReference>
<reference evidence="8 9" key="1">
    <citation type="submission" date="2023-03" db="EMBL/GenBank/DDBJ databases">
        <title>High-quality genome of Scylla paramamosain provides insights in environmental adaptation.</title>
        <authorList>
            <person name="Zhang L."/>
        </authorList>
    </citation>
    <scope>NUCLEOTIDE SEQUENCE [LARGE SCALE GENOMIC DNA]</scope>
    <source>
        <strain evidence="8">LZ_2023a</strain>
        <tissue evidence="8">Muscle</tissue>
    </source>
</reference>
<keyword evidence="9" id="KW-1185">Reference proteome</keyword>
<comment type="subcellular location">
    <subcellularLocation>
        <location evidence="1">Membrane</location>
        <topology evidence="1">Multi-pass membrane protein</topology>
    </subcellularLocation>
</comment>
<dbReference type="AlphaFoldDB" id="A0AAW0T4G8"/>
<dbReference type="InterPro" id="IPR036259">
    <property type="entry name" value="MFS_trans_sf"/>
</dbReference>
<evidence type="ECO:0000256" key="2">
    <source>
        <dbReference type="ARBA" id="ARBA00022692"/>
    </source>
</evidence>
<dbReference type="GO" id="GO:0022857">
    <property type="term" value="F:transmembrane transporter activity"/>
    <property type="evidence" value="ECO:0007669"/>
    <property type="project" value="InterPro"/>
</dbReference>
<dbReference type="PROSITE" id="PS50850">
    <property type="entry name" value="MFS"/>
    <property type="match status" value="1"/>
</dbReference>
<feature type="region of interest" description="Disordered" evidence="5">
    <location>
        <begin position="603"/>
        <end position="626"/>
    </location>
</feature>
<feature type="domain" description="Major facilitator superfamily (MFS) profile" evidence="7">
    <location>
        <begin position="55"/>
        <end position="507"/>
    </location>
</feature>
<feature type="transmembrane region" description="Helical" evidence="6">
    <location>
        <begin position="149"/>
        <end position="166"/>
    </location>
</feature>
<evidence type="ECO:0000313" key="9">
    <source>
        <dbReference type="Proteomes" id="UP001487740"/>
    </source>
</evidence>
<feature type="transmembrane region" description="Helical" evidence="6">
    <location>
        <begin position="203"/>
        <end position="225"/>
    </location>
</feature>
<sequence length="626" mass="68677">MASQLDGVLSQLGTGKWNLVHFTALAYCVSLPCYHTLAGPFLAPKVDYQCLPGSSDPSVPLASHITTQDSCSYYVKDPSREEPLERPCKRWSFDNSTFVSTVTSEFGLVCGMEYLRAAYTSIYMLGVMVGAPFNGFLADKYGRRPTITIGSVVYAVVALASCWLPSLVSVLISRFLLGTLHATILKTGYILAMEVSSPRVRPVLGIVLFLPWALGTMAWGGAAYLLRSWRWLQLSVSLLFLFFLPALLLLDESPRWLAVRGYHTHALAVLQRAARWNRVALPPRHRLLQIIKDSQDEGNASSQGRGLRPCRSQSLLDTYLCQMFILLRTPRLRVITLGMFFDYLVVGMVYFGLSLSGDHLSSNPFLYMVLTGLVEVPAYTLMVPVVTNYGRRSTTIVFFLFSGVMLLLLPFIPNGCGWVAVTLALVGKMSISSAFQVLTLYSSELFPTEVRTRGTSTAFMMSRVGSMTSPFITELLGSTSSWTPSVVFGVASLLAGVVSMVLPETGDTSLPDTIKQLEERGTVEGYRKLLWVMAADVSSGWPCGRRGEAASREPALLNSTHLPTHSLHATHIPFHPLHPVYPSAHSNDPPAYCSFEPINSRHSIPASTHTSTPSALPADDEKSPTV</sequence>
<feature type="compositionally biased region" description="Polar residues" evidence="5">
    <location>
        <begin position="603"/>
        <end position="614"/>
    </location>
</feature>
<evidence type="ECO:0000259" key="7">
    <source>
        <dbReference type="PROSITE" id="PS50850"/>
    </source>
</evidence>
<feature type="transmembrane region" description="Helical" evidence="6">
    <location>
        <begin position="393"/>
        <end position="412"/>
    </location>
</feature>
<keyword evidence="2 6" id="KW-0812">Transmembrane</keyword>
<accession>A0AAW0T4G8</accession>
<organism evidence="8 9">
    <name type="scientific">Scylla paramamosain</name>
    <name type="common">Mud crab</name>
    <dbReference type="NCBI Taxonomy" id="85552"/>
    <lineage>
        <taxon>Eukaryota</taxon>
        <taxon>Metazoa</taxon>
        <taxon>Ecdysozoa</taxon>
        <taxon>Arthropoda</taxon>
        <taxon>Crustacea</taxon>
        <taxon>Multicrustacea</taxon>
        <taxon>Malacostraca</taxon>
        <taxon>Eumalacostraca</taxon>
        <taxon>Eucarida</taxon>
        <taxon>Decapoda</taxon>
        <taxon>Pleocyemata</taxon>
        <taxon>Brachyura</taxon>
        <taxon>Eubrachyura</taxon>
        <taxon>Portunoidea</taxon>
        <taxon>Portunidae</taxon>
        <taxon>Portuninae</taxon>
        <taxon>Scylla</taxon>
    </lineage>
</organism>
<evidence type="ECO:0000256" key="5">
    <source>
        <dbReference type="SAM" id="MobiDB-lite"/>
    </source>
</evidence>
<dbReference type="CDD" id="cd17317">
    <property type="entry name" value="MFS_SLC22"/>
    <property type="match status" value="1"/>
</dbReference>
<keyword evidence="3 6" id="KW-1133">Transmembrane helix</keyword>
<evidence type="ECO:0000256" key="6">
    <source>
        <dbReference type="SAM" id="Phobius"/>
    </source>
</evidence>
<dbReference type="SUPFAM" id="SSF103473">
    <property type="entry name" value="MFS general substrate transporter"/>
    <property type="match status" value="1"/>
</dbReference>
<feature type="transmembrane region" description="Helical" evidence="6">
    <location>
        <begin position="172"/>
        <end position="191"/>
    </location>
</feature>
<evidence type="ECO:0000256" key="3">
    <source>
        <dbReference type="ARBA" id="ARBA00022989"/>
    </source>
</evidence>
<dbReference type="InterPro" id="IPR020846">
    <property type="entry name" value="MFS_dom"/>
</dbReference>
<dbReference type="Gene3D" id="1.20.1250.20">
    <property type="entry name" value="MFS general substrate transporter like domains"/>
    <property type="match status" value="1"/>
</dbReference>